<evidence type="ECO:0000256" key="10">
    <source>
        <dbReference type="ARBA" id="ARBA00031484"/>
    </source>
</evidence>
<evidence type="ECO:0000256" key="9">
    <source>
        <dbReference type="ARBA" id="ARBA00030642"/>
    </source>
</evidence>
<keyword evidence="4" id="KW-0997">Cell inner membrane</keyword>
<dbReference type="InterPro" id="IPR052029">
    <property type="entry name" value="PpiD_chaperone"/>
</dbReference>
<name>A0A7T2GLA9_9SPHN</name>
<evidence type="ECO:0000256" key="12">
    <source>
        <dbReference type="ARBA" id="ARBA00040743"/>
    </source>
</evidence>
<organism evidence="17 18">
    <name type="scientific">Allosphingosinicella flava</name>
    <dbReference type="NCBI Taxonomy" id="2771430"/>
    <lineage>
        <taxon>Bacteria</taxon>
        <taxon>Pseudomonadati</taxon>
        <taxon>Pseudomonadota</taxon>
        <taxon>Alphaproteobacteria</taxon>
        <taxon>Sphingomonadales</taxon>
        <taxon>Sphingomonadaceae</taxon>
        <taxon>Allosphingosinicella</taxon>
    </lineage>
</organism>
<feature type="domain" description="PpiC" evidence="16">
    <location>
        <begin position="268"/>
        <end position="358"/>
    </location>
</feature>
<dbReference type="GO" id="GO:0003755">
    <property type="term" value="F:peptidyl-prolyl cis-trans isomerase activity"/>
    <property type="evidence" value="ECO:0007669"/>
    <property type="project" value="UniProtKB-KW"/>
</dbReference>
<comment type="similarity">
    <text evidence="11">Belongs to the PpiD chaperone family.</text>
</comment>
<dbReference type="SUPFAM" id="SSF54534">
    <property type="entry name" value="FKBP-like"/>
    <property type="match status" value="1"/>
</dbReference>
<dbReference type="InterPro" id="IPR046357">
    <property type="entry name" value="PPIase_dom_sf"/>
</dbReference>
<dbReference type="Pfam" id="PF13145">
    <property type="entry name" value="Rotamase_2"/>
    <property type="match status" value="1"/>
</dbReference>
<dbReference type="GO" id="GO:0005886">
    <property type="term" value="C:plasma membrane"/>
    <property type="evidence" value="ECO:0007669"/>
    <property type="project" value="UniProtKB-SubCell"/>
</dbReference>
<dbReference type="KEGG" id="sflv:IC614_04640"/>
<comment type="subcellular location">
    <subcellularLocation>
        <location evidence="1">Cell inner membrane</location>
        <topology evidence="1">Single-pass type II membrane protein</topology>
        <orientation evidence="1">Periplasmic side</orientation>
    </subcellularLocation>
</comment>
<proteinExistence type="inferred from homology"/>
<evidence type="ECO:0000256" key="4">
    <source>
        <dbReference type="ARBA" id="ARBA00022519"/>
    </source>
</evidence>
<evidence type="ECO:0000256" key="2">
    <source>
        <dbReference type="ARBA" id="ARBA00018370"/>
    </source>
</evidence>
<keyword evidence="14" id="KW-0697">Rotamase</keyword>
<dbReference type="InterPro" id="IPR000297">
    <property type="entry name" value="PPIase_PpiC"/>
</dbReference>
<accession>A0A7T2GLA9</accession>
<evidence type="ECO:0000256" key="15">
    <source>
        <dbReference type="SAM" id="Phobius"/>
    </source>
</evidence>
<evidence type="ECO:0000256" key="8">
    <source>
        <dbReference type="ARBA" id="ARBA00023186"/>
    </source>
</evidence>
<feature type="transmembrane region" description="Helical" evidence="15">
    <location>
        <begin position="12"/>
        <end position="31"/>
    </location>
</feature>
<keyword evidence="14" id="KW-0413">Isomerase</keyword>
<evidence type="ECO:0000256" key="3">
    <source>
        <dbReference type="ARBA" id="ARBA00022475"/>
    </source>
</evidence>
<dbReference type="Pfam" id="PF13624">
    <property type="entry name" value="SurA_N_3"/>
    <property type="match status" value="1"/>
</dbReference>
<evidence type="ECO:0000256" key="13">
    <source>
        <dbReference type="ARBA" id="ARBA00042775"/>
    </source>
</evidence>
<dbReference type="PROSITE" id="PS50198">
    <property type="entry name" value="PPIC_PPIASE_2"/>
    <property type="match status" value="1"/>
</dbReference>
<dbReference type="Proteomes" id="UP000594873">
    <property type="component" value="Chromosome"/>
</dbReference>
<evidence type="ECO:0000259" key="16">
    <source>
        <dbReference type="PROSITE" id="PS50198"/>
    </source>
</evidence>
<evidence type="ECO:0000256" key="5">
    <source>
        <dbReference type="ARBA" id="ARBA00022692"/>
    </source>
</evidence>
<sequence>MISFLRRGLSSWIVVALLGLIALAFIITGVGTPSGLGNIGGGDTVAEVNGEAITATEVADQVNRQLSRARQQQPELTMAQFLEGDTLERLVDQMITARAIAQFGDEQGLAAPRKLVDTEIASLPAFHNLAGQFDQQTFRRALQAQNITEDQLRKDLAASLIERQLMLPVGAAPRIPEGVALQYASLLLERRSGSVGAISLDAVPPGPAPTAAELNAFYTRNQARYTIPERRVIRYAMFGADQVAAAAQPSDQEIAAFYQANQATYGAKQGRSFSQVVLPDEAAARAFAQKLSGGKSFAQAAQEAGFAAGDTSIGEQTRESLTRLTNAAIANAAFSAAAGTTTQPARSELGWHILRVDSVTNTPARPLASVRAEIATQLRTQKTQEALSALATRIEDAIADGSTFDEAVRAEKLTVAQTVPVTATGQAPGTANYQLPEGVQPLLQPAFELTADDDPVVQAIEANQRYAVIALGDVIPAAPPALAQIQDRVRADFIAKRASDQAKRIADQIAARINGGMAPQAAFAAAGVKVEGPRPVSAQRIEIARQGQQVPPPVALMFSIPKGKARVIPAPDGIGWFVVHLNEVIPGDARGQPQLVAATRQQFGQALGDEYALQFARAAQRSLKVERHDAAIQRLKSQLLGRGAQ</sequence>
<evidence type="ECO:0000256" key="14">
    <source>
        <dbReference type="PROSITE-ProRule" id="PRU00278"/>
    </source>
</evidence>
<protein>
    <recommendedName>
        <fullName evidence="2">Parvulin-like PPIase</fullName>
    </recommendedName>
    <alternativeName>
        <fullName evidence="9">Peptidyl-prolyl cis-trans isomerase plp</fullName>
    </alternativeName>
    <alternativeName>
        <fullName evidence="12">Periplasmic chaperone PpiD</fullName>
    </alternativeName>
    <alternativeName>
        <fullName evidence="13">Periplasmic folding chaperone</fullName>
    </alternativeName>
    <alternativeName>
        <fullName evidence="10">Rotamase plp</fullName>
    </alternativeName>
</protein>
<evidence type="ECO:0000256" key="6">
    <source>
        <dbReference type="ARBA" id="ARBA00022989"/>
    </source>
</evidence>
<reference evidence="17 18" key="1">
    <citation type="submission" date="2020-11" db="EMBL/GenBank/DDBJ databases">
        <title>Genome seq and assembly of Sphingosinicella sp.</title>
        <authorList>
            <person name="Chhetri G."/>
        </authorList>
    </citation>
    <scope>NUCLEOTIDE SEQUENCE [LARGE SCALE GENOMIC DNA]</scope>
    <source>
        <strain evidence="17 18">UDD2</strain>
    </source>
</reference>
<evidence type="ECO:0000256" key="11">
    <source>
        <dbReference type="ARBA" id="ARBA00038408"/>
    </source>
</evidence>
<dbReference type="PANTHER" id="PTHR47529">
    <property type="entry name" value="PEPTIDYL-PROLYL CIS-TRANS ISOMERASE D"/>
    <property type="match status" value="1"/>
</dbReference>
<evidence type="ECO:0000256" key="1">
    <source>
        <dbReference type="ARBA" id="ARBA00004382"/>
    </source>
</evidence>
<dbReference type="RefSeq" id="WP_200972738.1">
    <property type="nucleotide sequence ID" value="NZ_CP065592.1"/>
</dbReference>
<dbReference type="SUPFAM" id="SSF109998">
    <property type="entry name" value="Triger factor/SurA peptide-binding domain-like"/>
    <property type="match status" value="1"/>
</dbReference>
<evidence type="ECO:0000313" key="17">
    <source>
        <dbReference type="EMBL" id="QPQ55877.1"/>
    </source>
</evidence>
<dbReference type="Gene3D" id="1.10.4030.10">
    <property type="entry name" value="Porin chaperone SurA, peptide-binding domain"/>
    <property type="match status" value="1"/>
</dbReference>
<evidence type="ECO:0000256" key="7">
    <source>
        <dbReference type="ARBA" id="ARBA00023136"/>
    </source>
</evidence>
<dbReference type="AlphaFoldDB" id="A0A7T2GLA9"/>
<keyword evidence="18" id="KW-1185">Reference proteome</keyword>
<keyword evidence="7 15" id="KW-0472">Membrane</keyword>
<keyword evidence="6 15" id="KW-1133">Transmembrane helix</keyword>
<dbReference type="Gene3D" id="3.10.50.40">
    <property type="match status" value="1"/>
</dbReference>
<keyword evidence="8" id="KW-0143">Chaperone</keyword>
<evidence type="ECO:0000313" key="18">
    <source>
        <dbReference type="Proteomes" id="UP000594873"/>
    </source>
</evidence>
<keyword evidence="3" id="KW-1003">Cell membrane</keyword>
<dbReference type="InterPro" id="IPR027304">
    <property type="entry name" value="Trigger_fact/SurA_dom_sf"/>
</dbReference>
<dbReference type="EMBL" id="CP065592">
    <property type="protein sequence ID" value="QPQ55877.1"/>
    <property type="molecule type" value="Genomic_DNA"/>
</dbReference>
<gene>
    <name evidence="17" type="ORF">IC614_04640</name>
</gene>
<dbReference type="PANTHER" id="PTHR47529:SF1">
    <property type="entry name" value="PERIPLASMIC CHAPERONE PPID"/>
    <property type="match status" value="1"/>
</dbReference>
<keyword evidence="5 15" id="KW-0812">Transmembrane</keyword>